<evidence type="ECO:0000256" key="3">
    <source>
        <dbReference type="ARBA" id="ARBA00023002"/>
    </source>
</evidence>
<evidence type="ECO:0000256" key="1">
    <source>
        <dbReference type="ARBA" id="ARBA00005525"/>
    </source>
</evidence>
<dbReference type="PROSITE" id="PS00521">
    <property type="entry name" value="P5CR"/>
    <property type="match status" value="1"/>
</dbReference>
<feature type="binding site" evidence="6">
    <location>
        <position position="49"/>
    </location>
    <ligand>
        <name>NADPH</name>
        <dbReference type="ChEBI" id="CHEBI:57783"/>
    </ligand>
</feature>
<evidence type="ECO:0000313" key="10">
    <source>
        <dbReference type="EMBL" id="STX29657.1"/>
    </source>
</evidence>
<feature type="domain" description="Pyrroline-5-carboxylate reductase catalytic N-terminal" evidence="8">
    <location>
        <begin position="3"/>
        <end position="91"/>
    </location>
</feature>
<keyword evidence="4 7" id="KW-0641">Proline biosynthesis</keyword>
<dbReference type="InterPro" id="IPR029036">
    <property type="entry name" value="P5CR_dimer"/>
</dbReference>
<dbReference type="PANTHER" id="PTHR11645:SF0">
    <property type="entry name" value="PYRROLINE-5-CARBOXYLATE REDUCTASE 3"/>
    <property type="match status" value="1"/>
</dbReference>
<proteinExistence type="inferred from homology"/>
<dbReference type="GO" id="GO:0055129">
    <property type="term" value="P:L-proline biosynthetic process"/>
    <property type="evidence" value="ECO:0007669"/>
    <property type="project" value="UniProtKB-UniRule"/>
</dbReference>
<dbReference type="UniPathway" id="UPA00098">
    <property type="reaction ID" value="UER00361"/>
</dbReference>
<evidence type="ECO:0000256" key="2">
    <source>
        <dbReference type="ARBA" id="ARBA00022857"/>
    </source>
</evidence>
<evidence type="ECO:0000256" key="4">
    <source>
        <dbReference type="HAMAP-Rule" id="MF_01925"/>
    </source>
</evidence>
<reference evidence="10 11" key="1">
    <citation type="submission" date="2018-06" db="EMBL/GenBank/DDBJ databases">
        <authorList>
            <consortium name="Pathogen Informatics"/>
            <person name="Doyle S."/>
        </authorList>
    </citation>
    <scope>NUCLEOTIDE SEQUENCE [LARGE SCALE GENOMIC DNA]</scope>
    <source>
        <strain evidence="10 11">NCTC13315</strain>
    </source>
</reference>
<keyword evidence="3 4" id="KW-0560">Oxidoreductase</keyword>
<dbReference type="Pfam" id="PF03807">
    <property type="entry name" value="F420_oxidored"/>
    <property type="match status" value="1"/>
</dbReference>
<comment type="catalytic activity">
    <reaction evidence="4">
        <text>L-proline + NAD(+) = (S)-1-pyrroline-5-carboxylate + NADH + 2 H(+)</text>
        <dbReference type="Rhea" id="RHEA:14105"/>
        <dbReference type="ChEBI" id="CHEBI:15378"/>
        <dbReference type="ChEBI" id="CHEBI:17388"/>
        <dbReference type="ChEBI" id="CHEBI:57540"/>
        <dbReference type="ChEBI" id="CHEBI:57945"/>
        <dbReference type="ChEBI" id="CHEBI:60039"/>
        <dbReference type="EC" id="1.5.1.2"/>
    </reaction>
</comment>
<name>A0A378I391_9GAMM</name>
<dbReference type="RefSeq" id="WP_115303331.1">
    <property type="nucleotide sequence ID" value="NZ_CAAAHO010000002.1"/>
</dbReference>
<comment type="pathway">
    <text evidence="4 7">Amino-acid biosynthesis; L-proline biosynthesis; L-proline from L-glutamate 5-semialdehyde: step 1/1.</text>
</comment>
<keyword evidence="2 4" id="KW-0521">NADP</keyword>
<dbReference type="InterPro" id="IPR000304">
    <property type="entry name" value="Pyrroline-COOH_reductase"/>
</dbReference>
<gene>
    <name evidence="4 10" type="primary">proC</name>
    <name evidence="10" type="ORF">NCTC13315_02209</name>
</gene>
<keyword evidence="4 7" id="KW-0028">Amino-acid biosynthesis</keyword>
<comment type="subcellular location">
    <subcellularLocation>
        <location evidence="4">Cytoplasm</location>
    </subcellularLocation>
</comment>
<dbReference type="AlphaFoldDB" id="A0A378I391"/>
<dbReference type="Gene3D" id="1.10.3730.10">
    <property type="entry name" value="ProC C-terminal domain-like"/>
    <property type="match status" value="1"/>
</dbReference>
<dbReference type="SUPFAM" id="SSF51735">
    <property type="entry name" value="NAD(P)-binding Rossmann-fold domains"/>
    <property type="match status" value="1"/>
</dbReference>
<sequence>MNICFIGYGNLAKALIEGLKHNKALQLFATSPSLPAAFNTKGVSTHFNNSAFIKDADVIVLAVKPPQIIPILTEISALLPENCVLISVAAGISLSTIAAYCPPKQAIVRCMPNTPIAVGKGATAFIANDYVSKKQQDTIECLFKPLSITAWLQREDEINAITALSGSGPAYMFYFLEALIHAGEQVGLSRSLAQSFAKQTALGALSLLDANHLSLEELRQKVTSKGGTTAAALDVLQEHNFADLIFQAIKAAYDRAKAMNETH</sequence>
<comment type="similarity">
    <text evidence="1 4 7">Belongs to the pyrroline-5-carboxylate reductase family.</text>
</comment>
<evidence type="ECO:0000256" key="6">
    <source>
        <dbReference type="PIRSR" id="PIRSR000193-1"/>
    </source>
</evidence>
<feature type="binding site" evidence="6">
    <location>
        <begin position="6"/>
        <end position="11"/>
    </location>
    <ligand>
        <name>NADP(+)</name>
        <dbReference type="ChEBI" id="CHEBI:58349"/>
    </ligand>
</feature>
<organism evidence="10 11">
    <name type="scientific">Legionella beliardensis</name>
    <dbReference type="NCBI Taxonomy" id="91822"/>
    <lineage>
        <taxon>Bacteria</taxon>
        <taxon>Pseudomonadati</taxon>
        <taxon>Pseudomonadota</taxon>
        <taxon>Gammaproteobacteria</taxon>
        <taxon>Legionellales</taxon>
        <taxon>Legionellaceae</taxon>
        <taxon>Legionella</taxon>
    </lineage>
</organism>
<evidence type="ECO:0000313" key="11">
    <source>
        <dbReference type="Proteomes" id="UP000254968"/>
    </source>
</evidence>
<accession>A0A378I391</accession>
<dbReference type="EMBL" id="UGNV01000001">
    <property type="protein sequence ID" value="STX29657.1"/>
    <property type="molecule type" value="Genomic_DNA"/>
</dbReference>
<dbReference type="NCBIfam" id="TIGR00112">
    <property type="entry name" value="proC"/>
    <property type="match status" value="1"/>
</dbReference>
<evidence type="ECO:0000259" key="8">
    <source>
        <dbReference type="Pfam" id="PF03807"/>
    </source>
</evidence>
<dbReference type="InterPro" id="IPR008927">
    <property type="entry name" value="6-PGluconate_DH-like_C_sf"/>
</dbReference>
<feature type="binding site" evidence="6">
    <location>
        <begin position="62"/>
        <end position="65"/>
    </location>
    <ligand>
        <name>NADP(+)</name>
        <dbReference type="ChEBI" id="CHEBI:58349"/>
    </ligand>
</feature>
<dbReference type="PANTHER" id="PTHR11645">
    <property type="entry name" value="PYRROLINE-5-CARBOXYLATE REDUCTASE"/>
    <property type="match status" value="1"/>
</dbReference>
<dbReference type="Gene3D" id="3.40.50.720">
    <property type="entry name" value="NAD(P)-binding Rossmann-like Domain"/>
    <property type="match status" value="1"/>
</dbReference>
<dbReference type="Pfam" id="PF14748">
    <property type="entry name" value="P5CR_dimer"/>
    <property type="match status" value="1"/>
</dbReference>
<dbReference type="HAMAP" id="MF_01925">
    <property type="entry name" value="P5C_reductase"/>
    <property type="match status" value="1"/>
</dbReference>
<evidence type="ECO:0000256" key="5">
    <source>
        <dbReference type="NCBIfam" id="TIGR00112"/>
    </source>
</evidence>
<protein>
    <recommendedName>
        <fullName evidence="4 5">Pyrroline-5-carboxylate reductase</fullName>
        <shortName evidence="4">P5C reductase</shortName>
        <shortName evidence="4">P5CR</shortName>
        <ecNumber evidence="4 5">1.5.1.2</ecNumber>
    </recommendedName>
    <alternativeName>
        <fullName evidence="4">PCA reductase</fullName>
    </alternativeName>
</protein>
<dbReference type="Proteomes" id="UP000254968">
    <property type="component" value="Unassembled WGS sequence"/>
</dbReference>
<evidence type="ECO:0000259" key="9">
    <source>
        <dbReference type="Pfam" id="PF14748"/>
    </source>
</evidence>
<dbReference type="SUPFAM" id="SSF48179">
    <property type="entry name" value="6-phosphogluconate dehydrogenase C-terminal domain-like"/>
    <property type="match status" value="1"/>
</dbReference>
<feature type="domain" description="Pyrroline-5-carboxylate reductase dimerisation" evidence="9">
    <location>
        <begin position="155"/>
        <end position="259"/>
    </location>
</feature>
<evidence type="ECO:0000256" key="7">
    <source>
        <dbReference type="RuleBase" id="RU003903"/>
    </source>
</evidence>
<dbReference type="FunFam" id="1.10.3730.10:FF:000001">
    <property type="entry name" value="Pyrroline-5-carboxylate reductase"/>
    <property type="match status" value="1"/>
</dbReference>
<dbReference type="GO" id="GO:0004735">
    <property type="term" value="F:pyrroline-5-carboxylate reductase activity"/>
    <property type="evidence" value="ECO:0007669"/>
    <property type="project" value="UniProtKB-UniRule"/>
</dbReference>
<dbReference type="InterPro" id="IPR036291">
    <property type="entry name" value="NAD(P)-bd_dom_sf"/>
</dbReference>
<dbReference type="InterPro" id="IPR028939">
    <property type="entry name" value="P5C_Rdtase_cat_N"/>
</dbReference>
<comment type="function">
    <text evidence="4">Catalyzes the reduction of 1-pyrroline-5-carboxylate (PCA) to L-proline.</text>
</comment>
<dbReference type="EC" id="1.5.1.2" evidence="4 5"/>
<dbReference type="GO" id="GO:0005737">
    <property type="term" value="C:cytoplasm"/>
    <property type="evidence" value="ECO:0007669"/>
    <property type="project" value="UniProtKB-SubCell"/>
</dbReference>
<dbReference type="PIRSF" id="PIRSF000193">
    <property type="entry name" value="Pyrrol-5-carb_rd"/>
    <property type="match status" value="1"/>
</dbReference>
<comment type="catalytic activity">
    <reaction evidence="4 7">
        <text>L-proline + NADP(+) = (S)-1-pyrroline-5-carboxylate + NADPH + 2 H(+)</text>
        <dbReference type="Rhea" id="RHEA:14109"/>
        <dbReference type="ChEBI" id="CHEBI:15378"/>
        <dbReference type="ChEBI" id="CHEBI:17388"/>
        <dbReference type="ChEBI" id="CHEBI:57783"/>
        <dbReference type="ChEBI" id="CHEBI:58349"/>
        <dbReference type="ChEBI" id="CHEBI:60039"/>
        <dbReference type="EC" id="1.5.1.2"/>
    </reaction>
</comment>
<dbReference type="OrthoDB" id="9805754at2"/>
<keyword evidence="11" id="KW-1185">Reference proteome</keyword>
<dbReference type="InterPro" id="IPR053790">
    <property type="entry name" value="P5CR-like_CS"/>
</dbReference>
<keyword evidence="4" id="KW-0963">Cytoplasm</keyword>